<accession>A0A1A8ZS81</accession>
<protein>
    <submittedName>
        <fullName evidence="6">Helix-turn-helix domain-containing protein</fullName>
    </submittedName>
</protein>
<dbReference type="SUPFAM" id="SSF46689">
    <property type="entry name" value="Homeodomain-like"/>
    <property type="match status" value="2"/>
</dbReference>
<feature type="region of interest" description="Disordered" evidence="4">
    <location>
        <begin position="235"/>
        <end position="255"/>
    </location>
</feature>
<keyword evidence="1" id="KW-0805">Transcription regulation</keyword>
<organism evidence="6 7">
    <name type="scientific">Micromonospora narathiwatensis</name>
    <dbReference type="NCBI Taxonomy" id="299146"/>
    <lineage>
        <taxon>Bacteria</taxon>
        <taxon>Bacillati</taxon>
        <taxon>Actinomycetota</taxon>
        <taxon>Actinomycetes</taxon>
        <taxon>Micromonosporales</taxon>
        <taxon>Micromonosporaceae</taxon>
        <taxon>Micromonospora</taxon>
    </lineage>
</organism>
<dbReference type="Pfam" id="PF12833">
    <property type="entry name" value="HTH_18"/>
    <property type="match status" value="1"/>
</dbReference>
<evidence type="ECO:0000313" key="6">
    <source>
        <dbReference type="EMBL" id="SBT46742.1"/>
    </source>
</evidence>
<dbReference type="EMBL" id="LT594324">
    <property type="protein sequence ID" value="SBT46742.1"/>
    <property type="molecule type" value="Genomic_DNA"/>
</dbReference>
<proteinExistence type="predicted"/>
<reference evidence="6 7" key="1">
    <citation type="submission" date="2016-06" db="EMBL/GenBank/DDBJ databases">
        <authorList>
            <person name="Kjaerup R.B."/>
            <person name="Dalgaard T.S."/>
            <person name="Juul-Madsen H.R."/>
        </authorList>
    </citation>
    <scope>NUCLEOTIDE SEQUENCE [LARGE SCALE GENOMIC DNA]</scope>
    <source>
        <strain evidence="6 7">DSM 45248</strain>
    </source>
</reference>
<dbReference type="SMART" id="SM00342">
    <property type="entry name" value="HTH_ARAC"/>
    <property type="match status" value="1"/>
</dbReference>
<dbReference type="GO" id="GO:0003700">
    <property type="term" value="F:DNA-binding transcription factor activity"/>
    <property type="evidence" value="ECO:0007669"/>
    <property type="project" value="InterPro"/>
</dbReference>
<feature type="domain" description="HTH araC/xylS-type" evidence="5">
    <location>
        <begin position="1"/>
        <end position="93"/>
    </location>
</feature>
<evidence type="ECO:0000256" key="3">
    <source>
        <dbReference type="ARBA" id="ARBA00023163"/>
    </source>
</evidence>
<keyword evidence="3" id="KW-0804">Transcription</keyword>
<name>A0A1A8ZS81_9ACTN</name>
<evidence type="ECO:0000259" key="5">
    <source>
        <dbReference type="PROSITE" id="PS01124"/>
    </source>
</evidence>
<dbReference type="InterPro" id="IPR050204">
    <property type="entry name" value="AraC_XylS_family_regulators"/>
</dbReference>
<dbReference type="Gene3D" id="1.10.10.60">
    <property type="entry name" value="Homeodomain-like"/>
    <property type="match status" value="2"/>
</dbReference>
<evidence type="ECO:0000256" key="1">
    <source>
        <dbReference type="ARBA" id="ARBA00023015"/>
    </source>
</evidence>
<dbReference type="Proteomes" id="UP000198765">
    <property type="component" value="Chromosome I"/>
</dbReference>
<dbReference type="PROSITE" id="PS01124">
    <property type="entry name" value="HTH_ARAC_FAMILY_2"/>
    <property type="match status" value="1"/>
</dbReference>
<gene>
    <name evidence="6" type="ORF">GA0070621_2707</name>
</gene>
<dbReference type="AlphaFoldDB" id="A0A1A8ZS81"/>
<dbReference type="InterPro" id="IPR018060">
    <property type="entry name" value="HTH_AraC"/>
</dbReference>
<evidence type="ECO:0000256" key="2">
    <source>
        <dbReference type="ARBA" id="ARBA00023125"/>
    </source>
</evidence>
<dbReference type="InterPro" id="IPR009057">
    <property type="entry name" value="Homeodomain-like_sf"/>
</dbReference>
<dbReference type="GO" id="GO:0043565">
    <property type="term" value="F:sequence-specific DNA binding"/>
    <property type="evidence" value="ECO:0007669"/>
    <property type="project" value="InterPro"/>
</dbReference>
<keyword evidence="7" id="KW-1185">Reference proteome</keyword>
<evidence type="ECO:0000256" key="4">
    <source>
        <dbReference type="SAM" id="MobiDB-lite"/>
    </source>
</evidence>
<evidence type="ECO:0000313" key="7">
    <source>
        <dbReference type="Proteomes" id="UP000198765"/>
    </source>
</evidence>
<sequence length="311" mass="33702">MRERLGEPLTIDELASVAMFSRFHFSRLFRTITGISPGRFLAAVRIQEAKRLLTTTSLTVAAISTSVGYTSLGTFSSRFHRSVGVSPAAYRHRRLEPPPIQQIRPPQGSAVISGEVRPFCPRFAAPIFIGLFPDAIAEGAPASWAVIDRPGPYRLSGVSPGSWYLIAHSLGEWRYPTDDPDQIEQVTAVARYGPLQIAEGGNLQGAEVIVRPRRDVDPPALLSLLDLPEVALKAARRSPERERHPAAGSTVLTSIGNPPRILSDSIGSGTTRCLRGVESRNSRAIMASTNTASIRPRLLPTQTRGPAPKGM</sequence>
<dbReference type="PANTHER" id="PTHR46796">
    <property type="entry name" value="HTH-TYPE TRANSCRIPTIONAL ACTIVATOR RHAS-RELATED"/>
    <property type="match status" value="1"/>
</dbReference>
<keyword evidence="2" id="KW-0238">DNA-binding</keyword>